<proteinExistence type="inferred from homology"/>
<protein>
    <recommendedName>
        <fullName evidence="12">GOLD domain-containing protein</fullName>
    </recommendedName>
</protein>
<feature type="domain" description="GOLD" evidence="12">
    <location>
        <begin position="29"/>
        <end position="111"/>
    </location>
</feature>
<evidence type="ECO:0000313" key="13">
    <source>
        <dbReference type="EMBL" id="KRF98168.1"/>
    </source>
</evidence>
<evidence type="ECO:0000256" key="4">
    <source>
        <dbReference type="ARBA" id="ARBA00022692"/>
    </source>
</evidence>
<dbReference type="InterPro" id="IPR036598">
    <property type="entry name" value="GOLD_dom_sf"/>
</dbReference>
<dbReference type="SMART" id="SM01190">
    <property type="entry name" value="EMP24_GP25L"/>
    <property type="match status" value="1"/>
</dbReference>
<feature type="transmembrane region" description="Helical" evidence="10">
    <location>
        <begin position="173"/>
        <end position="195"/>
    </location>
</feature>
<comment type="subcellular location">
    <subcellularLocation>
        <location evidence="8">Endomembrane system</location>
        <topology evidence="8">Single-pass membrane protein</topology>
    </subcellularLocation>
    <subcellularLocation>
        <location evidence="1 9">Membrane</location>
        <topology evidence="1 9">Single-pass type I membrane protein</topology>
    </subcellularLocation>
</comment>
<dbReference type="InterPro" id="IPR015720">
    <property type="entry name" value="Emp24-like"/>
</dbReference>
<keyword evidence="5 11" id="KW-0732">Signal</keyword>
<dbReference type="STRING" id="7260.A0A0Q9WYF2"/>
<evidence type="ECO:0000256" key="8">
    <source>
        <dbReference type="ARBA" id="ARBA00037847"/>
    </source>
</evidence>
<dbReference type="GO" id="GO:0016020">
    <property type="term" value="C:membrane"/>
    <property type="evidence" value="ECO:0007669"/>
    <property type="project" value="UniProtKB-SubCell"/>
</dbReference>
<organism evidence="13 14">
    <name type="scientific">Drosophila willistoni</name>
    <name type="common">Fruit fly</name>
    <dbReference type="NCBI Taxonomy" id="7260"/>
    <lineage>
        <taxon>Eukaryota</taxon>
        <taxon>Metazoa</taxon>
        <taxon>Ecdysozoa</taxon>
        <taxon>Arthropoda</taxon>
        <taxon>Hexapoda</taxon>
        <taxon>Insecta</taxon>
        <taxon>Pterygota</taxon>
        <taxon>Neoptera</taxon>
        <taxon>Endopterygota</taxon>
        <taxon>Diptera</taxon>
        <taxon>Brachycera</taxon>
        <taxon>Muscomorpha</taxon>
        <taxon>Ephydroidea</taxon>
        <taxon>Drosophilidae</taxon>
        <taxon>Drosophila</taxon>
        <taxon>Sophophora</taxon>
    </lineage>
</organism>
<dbReference type="Pfam" id="PF01105">
    <property type="entry name" value="EMP24_GP25L"/>
    <property type="match status" value="1"/>
</dbReference>
<evidence type="ECO:0000256" key="10">
    <source>
        <dbReference type="SAM" id="Phobius"/>
    </source>
</evidence>
<keyword evidence="4 9" id="KW-0812">Transmembrane</keyword>
<evidence type="ECO:0000313" key="14">
    <source>
        <dbReference type="Proteomes" id="UP000007798"/>
    </source>
</evidence>
<dbReference type="Proteomes" id="UP000007798">
    <property type="component" value="Unassembled WGS sequence"/>
</dbReference>
<dbReference type="AlphaFoldDB" id="A0A0Q9WYF2"/>
<keyword evidence="6 10" id="KW-1133">Transmembrane helix</keyword>
<evidence type="ECO:0000259" key="12">
    <source>
        <dbReference type="PROSITE" id="PS50866"/>
    </source>
</evidence>
<keyword evidence="14" id="KW-1185">Reference proteome</keyword>
<sequence length="205" mass="23567">MLAVSLLIIVLLFIRVSGGFLITVDAHETSCFFDHAQEHDKITISFEVMEGGFKDIGVHITAPNDDRLHHSDKESLGSYTFTAIRDGDYTLCFDNEISTLTPKVVVFQFHVARPLHYYANPNERHDDVLEHAGVQSMINELGAKFGTVKQEQEYMHYRYNGHKAVSESAQFRFVLWSIFTPSLIVIMTIVEVYYLKRFFEVKRVV</sequence>
<evidence type="ECO:0000256" key="11">
    <source>
        <dbReference type="SAM" id="SignalP"/>
    </source>
</evidence>
<reference evidence="13 14" key="1">
    <citation type="journal article" date="2007" name="Nature">
        <title>Evolution of genes and genomes on the Drosophila phylogeny.</title>
        <authorList>
            <consortium name="Drosophila 12 Genomes Consortium"/>
            <person name="Clark A.G."/>
            <person name="Eisen M.B."/>
            <person name="Smith D.R."/>
            <person name="Bergman C.M."/>
            <person name="Oliver B."/>
            <person name="Markow T.A."/>
            <person name="Kaufman T.C."/>
            <person name="Kellis M."/>
            <person name="Gelbart W."/>
            <person name="Iyer V.N."/>
            <person name="Pollard D.A."/>
            <person name="Sackton T.B."/>
            <person name="Larracuente A.M."/>
            <person name="Singh N.D."/>
            <person name="Abad J.P."/>
            <person name="Abt D.N."/>
            <person name="Adryan B."/>
            <person name="Aguade M."/>
            <person name="Akashi H."/>
            <person name="Anderson W.W."/>
            <person name="Aquadro C.F."/>
            <person name="Ardell D.H."/>
            <person name="Arguello R."/>
            <person name="Artieri C.G."/>
            <person name="Barbash D.A."/>
            <person name="Barker D."/>
            <person name="Barsanti P."/>
            <person name="Batterham P."/>
            <person name="Batzoglou S."/>
            <person name="Begun D."/>
            <person name="Bhutkar A."/>
            <person name="Blanco E."/>
            <person name="Bosak S.A."/>
            <person name="Bradley R.K."/>
            <person name="Brand A.D."/>
            <person name="Brent M.R."/>
            <person name="Brooks A.N."/>
            <person name="Brown R.H."/>
            <person name="Butlin R.K."/>
            <person name="Caggese C."/>
            <person name="Calvi B.R."/>
            <person name="Bernardo de Carvalho A."/>
            <person name="Caspi A."/>
            <person name="Castrezana S."/>
            <person name="Celniker S.E."/>
            <person name="Chang J.L."/>
            <person name="Chapple C."/>
            <person name="Chatterji S."/>
            <person name="Chinwalla A."/>
            <person name="Civetta A."/>
            <person name="Clifton S.W."/>
            <person name="Comeron J.M."/>
            <person name="Costello J.C."/>
            <person name="Coyne J.A."/>
            <person name="Daub J."/>
            <person name="David R.G."/>
            <person name="Delcher A.L."/>
            <person name="Delehaunty K."/>
            <person name="Do C.B."/>
            <person name="Ebling H."/>
            <person name="Edwards K."/>
            <person name="Eickbush T."/>
            <person name="Evans J.D."/>
            <person name="Filipski A."/>
            <person name="Findeiss S."/>
            <person name="Freyhult E."/>
            <person name="Fulton L."/>
            <person name="Fulton R."/>
            <person name="Garcia A.C."/>
            <person name="Gardiner A."/>
            <person name="Garfield D.A."/>
            <person name="Garvin B.E."/>
            <person name="Gibson G."/>
            <person name="Gilbert D."/>
            <person name="Gnerre S."/>
            <person name="Godfrey J."/>
            <person name="Good R."/>
            <person name="Gotea V."/>
            <person name="Gravely B."/>
            <person name="Greenberg A.J."/>
            <person name="Griffiths-Jones S."/>
            <person name="Gross S."/>
            <person name="Guigo R."/>
            <person name="Gustafson E.A."/>
            <person name="Haerty W."/>
            <person name="Hahn M.W."/>
            <person name="Halligan D.L."/>
            <person name="Halpern A.L."/>
            <person name="Halter G.M."/>
            <person name="Han M.V."/>
            <person name="Heger A."/>
            <person name="Hillier L."/>
            <person name="Hinrichs A.S."/>
            <person name="Holmes I."/>
            <person name="Hoskins R.A."/>
            <person name="Hubisz M.J."/>
            <person name="Hultmark D."/>
            <person name="Huntley M.A."/>
            <person name="Jaffe D.B."/>
            <person name="Jagadeeshan S."/>
            <person name="Jeck W.R."/>
            <person name="Johnson J."/>
            <person name="Jones C.D."/>
            <person name="Jordan W.C."/>
            <person name="Karpen G.H."/>
            <person name="Kataoka E."/>
            <person name="Keightley P.D."/>
            <person name="Kheradpour P."/>
            <person name="Kirkness E.F."/>
            <person name="Koerich L.B."/>
            <person name="Kristiansen K."/>
            <person name="Kudrna D."/>
            <person name="Kulathinal R.J."/>
            <person name="Kumar S."/>
            <person name="Kwok R."/>
            <person name="Lander E."/>
            <person name="Langley C.H."/>
            <person name="Lapoint R."/>
            <person name="Lazzaro B.P."/>
            <person name="Lee S.J."/>
            <person name="Levesque L."/>
            <person name="Li R."/>
            <person name="Lin C.F."/>
            <person name="Lin M.F."/>
            <person name="Lindblad-Toh K."/>
            <person name="Llopart A."/>
            <person name="Long M."/>
            <person name="Low L."/>
            <person name="Lozovsky E."/>
            <person name="Lu J."/>
            <person name="Luo M."/>
            <person name="Machado C.A."/>
            <person name="Makalowski W."/>
            <person name="Marzo M."/>
            <person name="Matsuda M."/>
            <person name="Matzkin L."/>
            <person name="McAllister B."/>
            <person name="McBride C.S."/>
            <person name="McKernan B."/>
            <person name="McKernan K."/>
            <person name="Mendez-Lago M."/>
            <person name="Minx P."/>
            <person name="Mollenhauer M.U."/>
            <person name="Montooth K."/>
            <person name="Mount S.M."/>
            <person name="Mu X."/>
            <person name="Myers E."/>
            <person name="Negre B."/>
            <person name="Newfeld S."/>
            <person name="Nielsen R."/>
            <person name="Noor M.A."/>
            <person name="O'Grady P."/>
            <person name="Pachter L."/>
            <person name="Papaceit M."/>
            <person name="Parisi M.J."/>
            <person name="Parisi M."/>
            <person name="Parts L."/>
            <person name="Pedersen J.S."/>
            <person name="Pesole G."/>
            <person name="Phillippy A.M."/>
            <person name="Ponting C.P."/>
            <person name="Pop M."/>
            <person name="Porcelli D."/>
            <person name="Powell J.R."/>
            <person name="Prohaska S."/>
            <person name="Pruitt K."/>
            <person name="Puig M."/>
            <person name="Quesneville H."/>
            <person name="Ram K.R."/>
            <person name="Rand D."/>
            <person name="Rasmussen M.D."/>
            <person name="Reed L.K."/>
            <person name="Reenan R."/>
            <person name="Reily A."/>
            <person name="Remington K.A."/>
            <person name="Rieger T.T."/>
            <person name="Ritchie M.G."/>
            <person name="Robin C."/>
            <person name="Rogers Y.H."/>
            <person name="Rohde C."/>
            <person name="Rozas J."/>
            <person name="Rubenfield M.J."/>
            <person name="Ruiz A."/>
            <person name="Russo S."/>
            <person name="Salzberg S.L."/>
            <person name="Sanchez-Gracia A."/>
            <person name="Saranga D.J."/>
            <person name="Sato H."/>
            <person name="Schaeffer S.W."/>
            <person name="Schatz M.C."/>
            <person name="Schlenke T."/>
            <person name="Schwartz R."/>
            <person name="Segarra C."/>
            <person name="Singh R.S."/>
            <person name="Sirot L."/>
            <person name="Sirota M."/>
            <person name="Sisneros N.B."/>
            <person name="Smith C.D."/>
            <person name="Smith T.F."/>
            <person name="Spieth J."/>
            <person name="Stage D.E."/>
            <person name="Stark A."/>
            <person name="Stephan W."/>
            <person name="Strausberg R.L."/>
            <person name="Strempel S."/>
            <person name="Sturgill D."/>
            <person name="Sutton G."/>
            <person name="Sutton G.G."/>
            <person name="Tao W."/>
            <person name="Teichmann S."/>
            <person name="Tobari Y.N."/>
            <person name="Tomimura Y."/>
            <person name="Tsolas J.M."/>
            <person name="Valente V.L."/>
            <person name="Venter E."/>
            <person name="Venter J.C."/>
            <person name="Vicario S."/>
            <person name="Vieira F.G."/>
            <person name="Vilella A.J."/>
            <person name="Villasante A."/>
            <person name="Walenz B."/>
            <person name="Wang J."/>
            <person name="Wasserman M."/>
            <person name="Watts T."/>
            <person name="Wilson D."/>
            <person name="Wilson R.K."/>
            <person name="Wing R.A."/>
            <person name="Wolfner M.F."/>
            <person name="Wong A."/>
            <person name="Wong G.K."/>
            <person name="Wu C.I."/>
            <person name="Wu G."/>
            <person name="Yamamoto D."/>
            <person name="Yang H.P."/>
            <person name="Yang S.P."/>
            <person name="Yorke J.A."/>
            <person name="Yoshida K."/>
            <person name="Zdobnov E."/>
            <person name="Zhang P."/>
            <person name="Zhang Y."/>
            <person name="Zimin A.V."/>
            <person name="Baldwin J."/>
            <person name="Abdouelleil A."/>
            <person name="Abdulkadir J."/>
            <person name="Abebe A."/>
            <person name="Abera B."/>
            <person name="Abreu J."/>
            <person name="Acer S.C."/>
            <person name="Aftuck L."/>
            <person name="Alexander A."/>
            <person name="An P."/>
            <person name="Anderson E."/>
            <person name="Anderson S."/>
            <person name="Arachi H."/>
            <person name="Azer M."/>
            <person name="Bachantsang P."/>
            <person name="Barry A."/>
            <person name="Bayul T."/>
            <person name="Berlin A."/>
            <person name="Bessette D."/>
            <person name="Bloom T."/>
            <person name="Blye J."/>
            <person name="Boguslavskiy L."/>
            <person name="Bonnet C."/>
            <person name="Boukhgalter B."/>
            <person name="Bourzgui I."/>
            <person name="Brown A."/>
            <person name="Cahill P."/>
            <person name="Channer S."/>
            <person name="Cheshatsang Y."/>
            <person name="Chuda L."/>
            <person name="Citroen M."/>
            <person name="Collymore A."/>
            <person name="Cooke P."/>
            <person name="Costello M."/>
            <person name="D'Aco K."/>
            <person name="Daza R."/>
            <person name="De Haan G."/>
            <person name="DeGray S."/>
            <person name="DeMaso C."/>
            <person name="Dhargay N."/>
            <person name="Dooley K."/>
            <person name="Dooley E."/>
            <person name="Doricent M."/>
            <person name="Dorje P."/>
            <person name="Dorjee K."/>
            <person name="Dupes A."/>
            <person name="Elong R."/>
            <person name="Falk J."/>
            <person name="Farina A."/>
            <person name="Faro S."/>
            <person name="Ferguson D."/>
            <person name="Fisher S."/>
            <person name="Foley C.D."/>
            <person name="Franke A."/>
            <person name="Friedrich D."/>
            <person name="Gadbois L."/>
            <person name="Gearin G."/>
            <person name="Gearin C.R."/>
            <person name="Giannoukos G."/>
            <person name="Goode T."/>
            <person name="Graham J."/>
            <person name="Grandbois E."/>
            <person name="Grewal S."/>
            <person name="Gyaltsen K."/>
            <person name="Hafez N."/>
            <person name="Hagos B."/>
            <person name="Hall J."/>
            <person name="Henson C."/>
            <person name="Hollinger A."/>
            <person name="Honan T."/>
            <person name="Huard M.D."/>
            <person name="Hughes L."/>
            <person name="Hurhula B."/>
            <person name="Husby M.E."/>
            <person name="Kamat A."/>
            <person name="Kanga B."/>
            <person name="Kashin S."/>
            <person name="Khazanovich D."/>
            <person name="Kisner P."/>
            <person name="Lance K."/>
            <person name="Lara M."/>
            <person name="Lee W."/>
            <person name="Lennon N."/>
            <person name="Letendre F."/>
            <person name="LeVine R."/>
            <person name="Lipovsky A."/>
            <person name="Liu X."/>
            <person name="Liu J."/>
            <person name="Liu S."/>
            <person name="Lokyitsang T."/>
            <person name="Lokyitsang Y."/>
            <person name="Lubonja R."/>
            <person name="Lui A."/>
            <person name="MacDonald P."/>
            <person name="Magnisalis V."/>
            <person name="Maru K."/>
            <person name="Matthews C."/>
            <person name="McCusker W."/>
            <person name="McDonough S."/>
            <person name="Mehta T."/>
            <person name="Meldrim J."/>
            <person name="Meneus L."/>
            <person name="Mihai O."/>
            <person name="Mihalev A."/>
            <person name="Mihova T."/>
            <person name="Mittelman R."/>
            <person name="Mlenga V."/>
            <person name="Montmayeur A."/>
            <person name="Mulrain L."/>
            <person name="Navidi A."/>
            <person name="Naylor J."/>
            <person name="Negash T."/>
            <person name="Nguyen T."/>
            <person name="Nguyen N."/>
            <person name="Nicol R."/>
            <person name="Norbu C."/>
            <person name="Norbu N."/>
            <person name="Novod N."/>
            <person name="O'Neill B."/>
            <person name="Osman S."/>
            <person name="Markiewicz E."/>
            <person name="Oyono O.L."/>
            <person name="Patti C."/>
            <person name="Phunkhang P."/>
            <person name="Pierre F."/>
            <person name="Priest M."/>
            <person name="Raghuraman S."/>
            <person name="Rege F."/>
            <person name="Reyes R."/>
            <person name="Rise C."/>
            <person name="Rogov P."/>
            <person name="Ross K."/>
            <person name="Ryan E."/>
            <person name="Settipalli S."/>
            <person name="Shea T."/>
            <person name="Sherpa N."/>
            <person name="Shi L."/>
            <person name="Shih D."/>
            <person name="Sparrow T."/>
            <person name="Spaulding J."/>
            <person name="Stalker J."/>
            <person name="Stange-Thomann N."/>
            <person name="Stavropoulos S."/>
            <person name="Stone C."/>
            <person name="Strader C."/>
            <person name="Tesfaye S."/>
            <person name="Thomson T."/>
            <person name="Thoulutsang Y."/>
            <person name="Thoulutsang D."/>
            <person name="Topham K."/>
            <person name="Topping I."/>
            <person name="Tsamla T."/>
            <person name="Vassiliev H."/>
            <person name="Vo A."/>
            <person name="Wangchuk T."/>
            <person name="Wangdi T."/>
            <person name="Weiand M."/>
            <person name="Wilkinson J."/>
            <person name="Wilson A."/>
            <person name="Yadav S."/>
            <person name="Young G."/>
            <person name="Yu Q."/>
            <person name="Zembek L."/>
            <person name="Zhong D."/>
            <person name="Zimmer A."/>
            <person name="Zwirko Z."/>
            <person name="Jaffe D.B."/>
            <person name="Alvarez P."/>
            <person name="Brockman W."/>
            <person name="Butler J."/>
            <person name="Chin C."/>
            <person name="Gnerre S."/>
            <person name="Grabherr M."/>
            <person name="Kleber M."/>
            <person name="Mauceli E."/>
            <person name="MacCallum I."/>
        </authorList>
    </citation>
    <scope>NUCLEOTIDE SEQUENCE [LARGE SCALE GENOMIC DNA]</scope>
    <source>
        <strain evidence="14">Tucson 14030-0811.24</strain>
    </source>
</reference>
<dbReference type="InterPro" id="IPR009038">
    <property type="entry name" value="GOLD_dom"/>
</dbReference>
<dbReference type="KEGG" id="dwi:26529787"/>
<evidence type="ECO:0000256" key="2">
    <source>
        <dbReference type="ARBA" id="ARBA00007104"/>
    </source>
</evidence>
<keyword evidence="7 10" id="KW-0472">Membrane</keyword>
<dbReference type="InParanoid" id="A0A0Q9WYF2"/>
<dbReference type="PANTHER" id="PTHR22811">
    <property type="entry name" value="TRANSMEMBRANE EMP24 DOMAIN-CONTAINING PROTEIN"/>
    <property type="match status" value="1"/>
</dbReference>
<name>A0A0Q9WYF2_DROWI</name>
<evidence type="ECO:0000256" key="7">
    <source>
        <dbReference type="ARBA" id="ARBA00023136"/>
    </source>
</evidence>
<dbReference type="FunCoup" id="A0A0Q9WYF2">
    <property type="interactions" value="362"/>
</dbReference>
<evidence type="ECO:0000256" key="3">
    <source>
        <dbReference type="ARBA" id="ARBA00022473"/>
    </source>
</evidence>
<comment type="similarity">
    <text evidence="2 9">Belongs to the EMP24/GP25L family.</text>
</comment>
<gene>
    <name evidence="13" type="primary">Dwil\GK27785</name>
    <name evidence="13" type="ORF">Dwil_GK27785</name>
</gene>
<evidence type="ECO:0000256" key="9">
    <source>
        <dbReference type="RuleBase" id="RU003827"/>
    </source>
</evidence>
<feature type="signal peptide" evidence="11">
    <location>
        <begin position="1"/>
        <end position="19"/>
    </location>
</feature>
<evidence type="ECO:0000256" key="1">
    <source>
        <dbReference type="ARBA" id="ARBA00004479"/>
    </source>
</evidence>
<feature type="chain" id="PRO_5006387290" description="GOLD domain-containing protein" evidence="11">
    <location>
        <begin position="20"/>
        <end position="205"/>
    </location>
</feature>
<evidence type="ECO:0000256" key="5">
    <source>
        <dbReference type="ARBA" id="ARBA00022729"/>
    </source>
</evidence>
<keyword evidence="3" id="KW-0217">Developmental protein</keyword>
<dbReference type="OrthoDB" id="62956at2759"/>
<dbReference type="PROSITE" id="PS50866">
    <property type="entry name" value="GOLD"/>
    <property type="match status" value="1"/>
</dbReference>
<dbReference type="EMBL" id="CH963850">
    <property type="protein sequence ID" value="KRF98168.1"/>
    <property type="molecule type" value="Genomic_DNA"/>
</dbReference>
<dbReference type="GO" id="GO:0012505">
    <property type="term" value="C:endomembrane system"/>
    <property type="evidence" value="ECO:0007669"/>
    <property type="project" value="UniProtKB-SubCell"/>
</dbReference>
<evidence type="ECO:0000256" key="6">
    <source>
        <dbReference type="ARBA" id="ARBA00022989"/>
    </source>
</evidence>
<accession>A0A0Q9WYF2</accession>
<dbReference type="SUPFAM" id="SSF101576">
    <property type="entry name" value="Supernatant protein factor (SPF), C-terminal domain"/>
    <property type="match status" value="1"/>
</dbReference>